<accession>A0A090LBY0</accession>
<reference evidence="4" key="2">
    <citation type="submission" date="2020-12" db="UniProtKB">
        <authorList>
            <consortium name="WormBaseParasite"/>
        </authorList>
    </citation>
    <scope>IDENTIFICATION</scope>
</reference>
<dbReference type="Proteomes" id="UP000035682">
    <property type="component" value="Unplaced"/>
</dbReference>
<evidence type="ECO:0000313" key="3">
    <source>
        <dbReference type="Proteomes" id="UP000035682"/>
    </source>
</evidence>
<dbReference type="SMART" id="SM00256">
    <property type="entry name" value="FBOX"/>
    <property type="match status" value="1"/>
</dbReference>
<dbReference type="WormBase" id="SRAE_2000190600">
    <property type="protein sequence ID" value="SRP09875"/>
    <property type="gene ID" value="WBGene00262113"/>
</dbReference>
<evidence type="ECO:0000259" key="1">
    <source>
        <dbReference type="SMART" id="SM00256"/>
    </source>
</evidence>
<organism evidence="2">
    <name type="scientific">Strongyloides ratti</name>
    <name type="common">Parasitic roundworm</name>
    <dbReference type="NCBI Taxonomy" id="34506"/>
    <lineage>
        <taxon>Eukaryota</taxon>
        <taxon>Metazoa</taxon>
        <taxon>Ecdysozoa</taxon>
        <taxon>Nematoda</taxon>
        <taxon>Chromadorea</taxon>
        <taxon>Rhabditida</taxon>
        <taxon>Tylenchina</taxon>
        <taxon>Panagrolaimomorpha</taxon>
        <taxon>Strongyloidoidea</taxon>
        <taxon>Strongyloididae</taxon>
        <taxon>Strongyloides</taxon>
    </lineage>
</organism>
<dbReference type="OrthoDB" id="5874068at2759"/>
<reference evidence="2 3" key="1">
    <citation type="submission" date="2014-09" db="EMBL/GenBank/DDBJ databases">
        <authorList>
            <person name="Martin A.A."/>
        </authorList>
    </citation>
    <scope>NUCLEOTIDE SEQUENCE</scope>
    <source>
        <strain evidence="3">ED321</strain>
        <strain evidence="2">ED321 Heterogonic</strain>
    </source>
</reference>
<dbReference type="AlphaFoldDB" id="A0A090LBY0"/>
<evidence type="ECO:0000313" key="2">
    <source>
        <dbReference type="EMBL" id="CEF67242.1"/>
    </source>
</evidence>
<dbReference type="RefSeq" id="XP_024506442.1">
    <property type="nucleotide sequence ID" value="XM_024652912.1"/>
</dbReference>
<sequence>MHIQLNGIFRRLDLRRKSKKLDKNRMNLSCSLSSISTQTSGFASMGSIEFLSEQILPNNIIFKILDYNDNIYDLVKLREVSKDFKTYIDNRLSYLHFMDIRKGNINFIIGSNYTYGNWYFNKSKNLALRITRRSKVTSDKNINCIPHSLEVIVDDEWSSTDVNRLLSLLKFFQNYPKQLVLDAPIIELIVVSLSSIDVNRWYAFQCFMKVANNYEMRMSSINANIKRPSITMNNLVSVSNNNRFINNKEKTTLFKNVFWPTVSIFTIRIFKGQEGHLLRLIDYNVKMDKFFDKEILNKLKIQINEESINLPKLSVSSEISVYSHMSDNSLSNHTFSSDSLKRGVFNFRCWAGSCGFDSQFCQIIKSTVF</sequence>
<evidence type="ECO:0000313" key="4">
    <source>
        <dbReference type="WBParaSite" id="SRAE_2000190600.1"/>
    </source>
</evidence>
<dbReference type="GeneID" id="36379607"/>
<dbReference type="InterPro" id="IPR001810">
    <property type="entry name" value="F-box_dom"/>
</dbReference>
<protein>
    <submittedName>
        <fullName evidence="2 4">F-box domain-containing protein</fullName>
    </submittedName>
</protein>
<proteinExistence type="predicted"/>
<dbReference type="CTD" id="36379607"/>
<dbReference type="EMBL" id="LN609529">
    <property type="protein sequence ID" value="CEF67242.1"/>
    <property type="molecule type" value="Genomic_DNA"/>
</dbReference>
<evidence type="ECO:0000313" key="5">
    <source>
        <dbReference type="WormBase" id="SRAE_2000190600"/>
    </source>
</evidence>
<keyword evidence="3" id="KW-1185">Reference proteome</keyword>
<feature type="domain" description="F-box" evidence="1">
    <location>
        <begin position="56"/>
        <end position="97"/>
    </location>
</feature>
<dbReference type="WBParaSite" id="SRAE_2000190600.1">
    <property type="protein sequence ID" value="SRAE_2000190600.1"/>
    <property type="gene ID" value="WBGene00262113"/>
</dbReference>
<name>A0A090LBY0_STRRB</name>
<gene>
    <name evidence="2 4 5" type="ORF">SRAE_2000190600</name>
</gene>
<dbReference type="OMA" id="NANIKRP"/>